<reference evidence="3" key="1">
    <citation type="submission" date="2019-10" db="EMBL/GenBank/DDBJ databases">
        <authorList>
            <consortium name="DOE Joint Genome Institute"/>
            <person name="Kuo A."/>
            <person name="Miyauchi S."/>
            <person name="Kiss E."/>
            <person name="Drula E."/>
            <person name="Kohler A."/>
            <person name="Sanchez-Garcia M."/>
            <person name="Andreopoulos B."/>
            <person name="Barry K.W."/>
            <person name="Bonito G."/>
            <person name="Buee M."/>
            <person name="Carver A."/>
            <person name="Chen C."/>
            <person name="Cichocki N."/>
            <person name="Clum A."/>
            <person name="Culley D."/>
            <person name="Crous P.W."/>
            <person name="Fauchery L."/>
            <person name="Girlanda M."/>
            <person name="Hayes R."/>
            <person name="Keri Z."/>
            <person name="LaButti K."/>
            <person name="Lipzen A."/>
            <person name="Lombard V."/>
            <person name="Magnuson J."/>
            <person name="Maillard F."/>
            <person name="Morin E."/>
            <person name="Murat C."/>
            <person name="Nolan M."/>
            <person name="Ohm R."/>
            <person name="Pangilinan J."/>
            <person name="Pereira M."/>
            <person name="Perotto S."/>
            <person name="Peter M."/>
            <person name="Riley R."/>
            <person name="Sitrit Y."/>
            <person name="Stielow B."/>
            <person name="Szollosi G."/>
            <person name="Zifcakova L."/>
            <person name="Stursova M."/>
            <person name="Spatafora J.W."/>
            <person name="Tedersoo L."/>
            <person name="Vaario L.-M."/>
            <person name="Yamada A."/>
            <person name="Yan M."/>
            <person name="Wang P."/>
            <person name="Xu J."/>
            <person name="Bruns T."/>
            <person name="Baldrian P."/>
            <person name="Vilgalys R."/>
            <person name="Henrissat B."/>
            <person name="Grigoriev I.V."/>
            <person name="Hibbett D."/>
            <person name="Nagy L.G."/>
            <person name="Martin F.M."/>
        </authorList>
    </citation>
    <scope>NUCLEOTIDE SEQUENCE</scope>
    <source>
        <strain evidence="3">Prilba</strain>
    </source>
</reference>
<evidence type="ECO:0000259" key="2">
    <source>
        <dbReference type="Pfam" id="PF24535"/>
    </source>
</evidence>
<feature type="transmembrane region" description="Helical" evidence="1">
    <location>
        <begin position="140"/>
        <end position="162"/>
    </location>
</feature>
<keyword evidence="1" id="KW-1133">Transmembrane helix</keyword>
<evidence type="ECO:0000256" key="1">
    <source>
        <dbReference type="SAM" id="Phobius"/>
    </source>
</evidence>
<feature type="transmembrane region" description="Helical" evidence="1">
    <location>
        <begin position="108"/>
        <end position="134"/>
    </location>
</feature>
<dbReference type="AlphaFoldDB" id="A0A9P5TED9"/>
<organism evidence="3 4">
    <name type="scientific">Russula ochroleuca</name>
    <dbReference type="NCBI Taxonomy" id="152965"/>
    <lineage>
        <taxon>Eukaryota</taxon>
        <taxon>Fungi</taxon>
        <taxon>Dikarya</taxon>
        <taxon>Basidiomycota</taxon>
        <taxon>Agaricomycotina</taxon>
        <taxon>Agaricomycetes</taxon>
        <taxon>Russulales</taxon>
        <taxon>Russulaceae</taxon>
        <taxon>Russula</taxon>
    </lineage>
</organism>
<feature type="transmembrane region" description="Helical" evidence="1">
    <location>
        <begin position="7"/>
        <end position="32"/>
    </location>
</feature>
<dbReference type="Pfam" id="PF24535">
    <property type="entry name" value="DUF7598"/>
    <property type="match status" value="1"/>
</dbReference>
<gene>
    <name evidence="3" type="ORF">DFH94DRAFT_791176</name>
</gene>
<keyword evidence="1" id="KW-0472">Membrane</keyword>
<keyword evidence="4" id="KW-1185">Reference proteome</keyword>
<reference evidence="3" key="2">
    <citation type="journal article" date="2020" name="Nat. Commun.">
        <title>Large-scale genome sequencing of mycorrhizal fungi provides insights into the early evolution of symbiotic traits.</title>
        <authorList>
            <person name="Miyauchi S."/>
            <person name="Kiss E."/>
            <person name="Kuo A."/>
            <person name="Drula E."/>
            <person name="Kohler A."/>
            <person name="Sanchez-Garcia M."/>
            <person name="Morin E."/>
            <person name="Andreopoulos B."/>
            <person name="Barry K.W."/>
            <person name="Bonito G."/>
            <person name="Buee M."/>
            <person name="Carver A."/>
            <person name="Chen C."/>
            <person name="Cichocki N."/>
            <person name="Clum A."/>
            <person name="Culley D."/>
            <person name="Crous P.W."/>
            <person name="Fauchery L."/>
            <person name="Girlanda M."/>
            <person name="Hayes R.D."/>
            <person name="Keri Z."/>
            <person name="LaButti K."/>
            <person name="Lipzen A."/>
            <person name="Lombard V."/>
            <person name="Magnuson J."/>
            <person name="Maillard F."/>
            <person name="Murat C."/>
            <person name="Nolan M."/>
            <person name="Ohm R.A."/>
            <person name="Pangilinan J."/>
            <person name="Pereira M.F."/>
            <person name="Perotto S."/>
            <person name="Peter M."/>
            <person name="Pfister S."/>
            <person name="Riley R."/>
            <person name="Sitrit Y."/>
            <person name="Stielow J.B."/>
            <person name="Szollosi G."/>
            <person name="Zifcakova L."/>
            <person name="Stursova M."/>
            <person name="Spatafora J.W."/>
            <person name="Tedersoo L."/>
            <person name="Vaario L.M."/>
            <person name="Yamada A."/>
            <person name="Yan M."/>
            <person name="Wang P."/>
            <person name="Xu J."/>
            <person name="Bruns T."/>
            <person name="Baldrian P."/>
            <person name="Vilgalys R."/>
            <person name="Dunand C."/>
            <person name="Henrissat B."/>
            <person name="Grigoriev I.V."/>
            <person name="Hibbett D."/>
            <person name="Nagy L.G."/>
            <person name="Martin F.M."/>
        </authorList>
    </citation>
    <scope>NUCLEOTIDE SEQUENCE</scope>
    <source>
        <strain evidence="3">Prilba</strain>
    </source>
</reference>
<sequence length="259" mass="28146">MLPPRGYVFIGLNIVRILSILACLLVLASSIVTMVEDVEAVSTLIDAEKTNSTLANNLLDCDYVAYSTVPNEPAGEFWAVLNLLLIIFQILALILSEIGWPMEFFNRYFPVLGSDFGLGPLGVIQCLIGAAILSHHVDDFALVSAFFLFSLGCLNIVLGLIFKEKGKTKRSVTSWRDHAKSVLPPPVQRAASSASTLWGPTFSEKKNGSGKNLGERFAGYGFGRQGEKEAGKKGFLISKPVEALPRYVPRARASIPLSL</sequence>
<dbReference type="Proteomes" id="UP000759537">
    <property type="component" value="Unassembled WGS sequence"/>
</dbReference>
<keyword evidence="1" id="KW-0812">Transmembrane</keyword>
<accession>A0A9P5TED9</accession>
<dbReference type="EMBL" id="WHVB01000001">
    <property type="protein sequence ID" value="KAF8487088.1"/>
    <property type="molecule type" value="Genomic_DNA"/>
</dbReference>
<feature type="domain" description="DUF7598" evidence="2">
    <location>
        <begin position="77"/>
        <end position="160"/>
    </location>
</feature>
<proteinExistence type="predicted"/>
<name>A0A9P5TED9_9AGAM</name>
<protein>
    <recommendedName>
        <fullName evidence="2">DUF7598 domain-containing protein</fullName>
    </recommendedName>
</protein>
<dbReference type="InterPro" id="IPR056019">
    <property type="entry name" value="DUF7598"/>
</dbReference>
<comment type="caution">
    <text evidence="3">The sequence shown here is derived from an EMBL/GenBank/DDBJ whole genome shotgun (WGS) entry which is preliminary data.</text>
</comment>
<evidence type="ECO:0000313" key="4">
    <source>
        <dbReference type="Proteomes" id="UP000759537"/>
    </source>
</evidence>
<evidence type="ECO:0000313" key="3">
    <source>
        <dbReference type="EMBL" id="KAF8487088.1"/>
    </source>
</evidence>
<feature type="transmembrane region" description="Helical" evidence="1">
    <location>
        <begin position="77"/>
        <end position="96"/>
    </location>
</feature>
<dbReference type="OrthoDB" id="5327148at2759"/>